<accession>A0A919CS69</accession>
<dbReference type="RefSeq" id="WP_189994411.1">
    <property type="nucleotide sequence ID" value="NZ_BMZS01000012.1"/>
</dbReference>
<gene>
    <name evidence="2" type="ORF">GCM10017083_47740</name>
</gene>
<name>A0A919CS69_9PROT</name>
<reference evidence="2" key="2">
    <citation type="submission" date="2020-09" db="EMBL/GenBank/DDBJ databases">
        <authorList>
            <person name="Sun Q."/>
            <person name="Kim S."/>
        </authorList>
    </citation>
    <scope>NUCLEOTIDE SEQUENCE</scope>
    <source>
        <strain evidence="2">KCTC 42651</strain>
    </source>
</reference>
<proteinExistence type="predicted"/>
<evidence type="ECO:0008006" key="4">
    <source>
        <dbReference type="Google" id="ProtNLM"/>
    </source>
</evidence>
<keyword evidence="3" id="KW-1185">Reference proteome</keyword>
<dbReference type="SUPFAM" id="SSF75708">
    <property type="entry name" value="Chemotaxis phosphatase CheZ"/>
    <property type="match status" value="1"/>
</dbReference>
<evidence type="ECO:0000313" key="3">
    <source>
        <dbReference type="Proteomes" id="UP000630353"/>
    </source>
</evidence>
<feature type="region of interest" description="Disordered" evidence="1">
    <location>
        <begin position="83"/>
        <end position="143"/>
    </location>
</feature>
<sequence>MTVDAASPSGRARAEIETIDLELDRAFDRILDAVERVATAAESMAPEVAEGILVAVTEILEAASVRDIAGQRLTAVRDAVDHLSETIHRPTEGGLERNRDKSAKIEEKQDHGSSSESGLLNGPQLPGAAKTQSEVDALFDKLD</sequence>
<dbReference type="AlphaFoldDB" id="A0A919CS69"/>
<dbReference type="EMBL" id="BMZS01000012">
    <property type="protein sequence ID" value="GHD60979.1"/>
    <property type="molecule type" value="Genomic_DNA"/>
</dbReference>
<protein>
    <recommendedName>
        <fullName evidence="4">Chemotaxis protein CheZ</fullName>
    </recommendedName>
</protein>
<dbReference type="Proteomes" id="UP000630353">
    <property type="component" value="Unassembled WGS sequence"/>
</dbReference>
<feature type="compositionally biased region" description="Basic and acidic residues" evidence="1">
    <location>
        <begin position="83"/>
        <end position="113"/>
    </location>
</feature>
<evidence type="ECO:0000256" key="1">
    <source>
        <dbReference type="SAM" id="MobiDB-lite"/>
    </source>
</evidence>
<reference evidence="2" key="1">
    <citation type="journal article" date="2014" name="Int. J. Syst. Evol. Microbiol.">
        <title>Complete genome sequence of Corynebacterium casei LMG S-19264T (=DSM 44701T), isolated from a smear-ripened cheese.</title>
        <authorList>
            <consortium name="US DOE Joint Genome Institute (JGI-PGF)"/>
            <person name="Walter F."/>
            <person name="Albersmeier A."/>
            <person name="Kalinowski J."/>
            <person name="Ruckert C."/>
        </authorList>
    </citation>
    <scope>NUCLEOTIDE SEQUENCE</scope>
    <source>
        <strain evidence="2">KCTC 42651</strain>
    </source>
</reference>
<evidence type="ECO:0000313" key="2">
    <source>
        <dbReference type="EMBL" id="GHD60979.1"/>
    </source>
</evidence>
<organism evidence="2 3">
    <name type="scientific">Thalassobaculum fulvum</name>
    <dbReference type="NCBI Taxonomy" id="1633335"/>
    <lineage>
        <taxon>Bacteria</taxon>
        <taxon>Pseudomonadati</taxon>
        <taxon>Pseudomonadota</taxon>
        <taxon>Alphaproteobacteria</taxon>
        <taxon>Rhodospirillales</taxon>
        <taxon>Thalassobaculaceae</taxon>
        <taxon>Thalassobaculum</taxon>
    </lineage>
</organism>
<comment type="caution">
    <text evidence="2">The sequence shown here is derived from an EMBL/GenBank/DDBJ whole genome shotgun (WGS) entry which is preliminary data.</text>
</comment>